<reference evidence="4" key="1">
    <citation type="submission" date="2022-04" db="EMBL/GenBank/DDBJ databases">
        <authorList>
            <person name="Seo M.-J."/>
        </authorList>
    </citation>
    <scope>NUCLEOTIDE SEQUENCE</scope>
    <source>
        <strain evidence="4">MBLB2552</strain>
    </source>
</reference>
<evidence type="ECO:0000256" key="2">
    <source>
        <dbReference type="SAM" id="MobiDB-lite"/>
    </source>
</evidence>
<comment type="caution">
    <text evidence="4">The sequence shown here is derived from an EMBL/GenBank/DDBJ whole genome shotgun (WGS) entry which is preliminary data.</text>
</comment>
<dbReference type="Gene3D" id="3.40.50.150">
    <property type="entry name" value="Vaccinia Virus protein VP39"/>
    <property type="match status" value="1"/>
</dbReference>
<gene>
    <name evidence="4" type="ORF">M0651_05035</name>
</gene>
<feature type="region of interest" description="Disordered" evidence="2">
    <location>
        <begin position="185"/>
        <end position="206"/>
    </location>
</feature>
<dbReference type="EMBL" id="JALPRK010000003">
    <property type="protein sequence ID" value="MCK8486537.1"/>
    <property type="molecule type" value="Genomic_DNA"/>
</dbReference>
<name>A0A9X1XWF5_9BACL</name>
<dbReference type="PANTHER" id="PTHR44068:SF11">
    <property type="entry name" value="GERANYL DIPHOSPHATE 2-C-METHYLTRANSFERASE"/>
    <property type="match status" value="1"/>
</dbReference>
<sequence length="256" mass="28956">MNYHEIIAAVGEGSAHPGGYQGTVDFIQSVGISPGMRVLEVGCGTGRTACLLAQLGAQVTAIDQSVVMLEKAAHRAQQQQLQIEWIQGDITAIPLRSDTYDAVIAESVTVFAADPVKAFREYHRILRKGGQAWDRELFRVQPHPALEREMRELYGNPHLPDAAAWIRMMQDAGFRSVRQWEPAIRVDESEKPNPNPSQNQSRNSSFDWQNAWDPHRILDLEVLQDPAVRTFFKENETFLKRYRNHLSHGVFIAEKV</sequence>
<proteinExistence type="predicted"/>
<dbReference type="GO" id="GO:0008757">
    <property type="term" value="F:S-adenosylmethionine-dependent methyltransferase activity"/>
    <property type="evidence" value="ECO:0007669"/>
    <property type="project" value="InterPro"/>
</dbReference>
<keyword evidence="5" id="KW-1185">Reference proteome</keyword>
<dbReference type="AlphaFoldDB" id="A0A9X1XWF5"/>
<accession>A0A9X1XWF5</accession>
<dbReference type="RefSeq" id="WP_248550751.1">
    <property type="nucleotide sequence ID" value="NZ_JALPRK010000003.1"/>
</dbReference>
<dbReference type="InterPro" id="IPR050447">
    <property type="entry name" value="Erg6_SMT_methyltransf"/>
</dbReference>
<feature type="compositionally biased region" description="Low complexity" evidence="2">
    <location>
        <begin position="196"/>
        <end position="205"/>
    </location>
</feature>
<evidence type="ECO:0000313" key="4">
    <source>
        <dbReference type="EMBL" id="MCK8486537.1"/>
    </source>
</evidence>
<protein>
    <submittedName>
        <fullName evidence="4">Methyltransferase domain-containing protein</fullName>
    </submittedName>
</protein>
<dbReference type="CDD" id="cd02440">
    <property type="entry name" value="AdoMet_MTases"/>
    <property type="match status" value="1"/>
</dbReference>
<dbReference type="Pfam" id="PF08241">
    <property type="entry name" value="Methyltransf_11"/>
    <property type="match status" value="1"/>
</dbReference>
<evidence type="ECO:0000259" key="3">
    <source>
        <dbReference type="Pfam" id="PF08241"/>
    </source>
</evidence>
<keyword evidence="4" id="KW-0489">Methyltransferase</keyword>
<organism evidence="4 5">
    <name type="scientific">Paenibacillus mellifer</name>
    <dbReference type="NCBI Taxonomy" id="2937794"/>
    <lineage>
        <taxon>Bacteria</taxon>
        <taxon>Bacillati</taxon>
        <taxon>Bacillota</taxon>
        <taxon>Bacilli</taxon>
        <taxon>Bacillales</taxon>
        <taxon>Paenibacillaceae</taxon>
        <taxon>Paenibacillus</taxon>
    </lineage>
</organism>
<dbReference type="PANTHER" id="PTHR44068">
    <property type="entry name" value="ZGC:194242"/>
    <property type="match status" value="1"/>
</dbReference>
<evidence type="ECO:0000313" key="5">
    <source>
        <dbReference type="Proteomes" id="UP001139534"/>
    </source>
</evidence>
<keyword evidence="1" id="KW-0808">Transferase</keyword>
<evidence type="ECO:0000256" key="1">
    <source>
        <dbReference type="ARBA" id="ARBA00022679"/>
    </source>
</evidence>
<dbReference type="GO" id="GO:0032259">
    <property type="term" value="P:methylation"/>
    <property type="evidence" value="ECO:0007669"/>
    <property type="project" value="UniProtKB-KW"/>
</dbReference>
<dbReference type="InterPro" id="IPR029063">
    <property type="entry name" value="SAM-dependent_MTases_sf"/>
</dbReference>
<dbReference type="SUPFAM" id="SSF53335">
    <property type="entry name" value="S-adenosyl-L-methionine-dependent methyltransferases"/>
    <property type="match status" value="1"/>
</dbReference>
<dbReference type="InterPro" id="IPR013216">
    <property type="entry name" value="Methyltransf_11"/>
</dbReference>
<dbReference type="Proteomes" id="UP001139534">
    <property type="component" value="Unassembled WGS sequence"/>
</dbReference>
<feature type="domain" description="Methyltransferase type 11" evidence="3">
    <location>
        <begin position="39"/>
        <end position="131"/>
    </location>
</feature>